<keyword evidence="3" id="KW-0813">Transport</keyword>
<feature type="transmembrane region" description="Helical" evidence="8">
    <location>
        <begin position="44"/>
        <end position="62"/>
    </location>
</feature>
<comment type="similarity">
    <text evidence="2">Belongs to the autoinducer-2 exporter (AI-2E) (TC 2.A.86) family.</text>
</comment>
<feature type="transmembrane region" description="Helical" evidence="8">
    <location>
        <begin position="12"/>
        <end position="32"/>
    </location>
</feature>
<evidence type="ECO:0000256" key="3">
    <source>
        <dbReference type="ARBA" id="ARBA00022448"/>
    </source>
</evidence>
<keyword evidence="5 8" id="KW-0812">Transmembrane</keyword>
<evidence type="ECO:0000313" key="9">
    <source>
        <dbReference type="EMBL" id="BEH90312.1"/>
    </source>
</evidence>
<keyword evidence="4" id="KW-1003">Cell membrane</keyword>
<organism evidence="9 10">
    <name type="scientific">Turicibacter faecis</name>
    <dbReference type="NCBI Taxonomy" id="2963365"/>
    <lineage>
        <taxon>Bacteria</taxon>
        <taxon>Bacillati</taxon>
        <taxon>Bacillota</taxon>
        <taxon>Erysipelotrichia</taxon>
        <taxon>Erysipelotrichales</taxon>
        <taxon>Turicibacteraceae</taxon>
        <taxon>Turicibacter</taxon>
    </lineage>
</organism>
<dbReference type="PANTHER" id="PTHR21716:SF53">
    <property type="entry name" value="PERMEASE PERM-RELATED"/>
    <property type="match status" value="1"/>
</dbReference>
<dbReference type="Pfam" id="PF01594">
    <property type="entry name" value="AI-2E_transport"/>
    <property type="match status" value="1"/>
</dbReference>
<accession>A0ABN6ZG16</accession>
<gene>
    <name evidence="9" type="ORF">T23_04140</name>
</gene>
<evidence type="ECO:0000256" key="5">
    <source>
        <dbReference type="ARBA" id="ARBA00022692"/>
    </source>
</evidence>
<protein>
    <submittedName>
        <fullName evidence="9">AI-2E family transporter</fullName>
    </submittedName>
</protein>
<dbReference type="RefSeq" id="WP_262950350.1">
    <property type="nucleotide sequence ID" value="NZ_AP028127.1"/>
</dbReference>
<evidence type="ECO:0000256" key="8">
    <source>
        <dbReference type="SAM" id="Phobius"/>
    </source>
</evidence>
<proteinExistence type="inferred from homology"/>
<dbReference type="PANTHER" id="PTHR21716">
    <property type="entry name" value="TRANSMEMBRANE PROTEIN"/>
    <property type="match status" value="1"/>
</dbReference>
<reference evidence="9" key="1">
    <citation type="journal article" date="2024" name="Int. J. Syst. Evol. Microbiol.">
        <title>Turicibacter faecis sp. nov., isolated from faeces of heart failure mouse model.</title>
        <authorList>
            <person name="Imamura Y."/>
            <person name="Motooka D."/>
            <person name="Nakajima Y."/>
            <person name="Ito S."/>
            <person name="Kitakaze M."/>
            <person name="Iida T."/>
            <person name="Nakamura S."/>
        </authorList>
    </citation>
    <scope>NUCLEOTIDE SEQUENCE</scope>
    <source>
        <strain evidence="9">TC023</strain>
    </source>
</reference>
<feature type="transmembrane region" description="Helical" evidence="8">
    <location>
        <begin position="259"/>
        <end position="282"/>
    </location>
</feature>
<feature type="transmembrane region" description="Helical" evidence="8">
    <location>
        <begin position="289"/>
        <end position="317"/>
    </location>
</feature>
<feature type="transmembrane region" description="Helical" evidence="8">
    <location>
        <begin position="231"/>
        <end position="253"/>
    </location>
</feature>
<dbReference type="EMBL" id="AP028127">
    <property type="protein sequence ID" value="BEH90312.1"/>
    <property type="molecule type" value="Genomic_DNA"/>
</dbReference>
<keyword evidence="10" id="KW-1185">Reference proteome</keyword>
<feature type="transmembrane region" description="Helical" evidence="8">
    <location>
        <begin position="180"/>
        <end position="202"/>
    </location>
</feature>
<evidence type="ECO:0000256" key="2">
    <source>
        <dbReference type="ARBA" id="ARBA00009773"/>
    </source>
</evidence>
<comment type="subcellular location">
    <subcellularLocation>
        <location evidence="1">Cell membrane</location>
        <topology evidence="1">Multi-pass membrane protein</topology>
    </subcellularLocation>
</comment>
<keyword evidence="6 8" id="KW-1133">Transmembrane helix</keyword>
<evidence type="ECO:0000256" key="7">
    <source>
        <dbReference type="ARBA" id="ARBA00023136"/>
    </source>
</evidence>
<keyword evidence="7 8" id="KW-0472">Membrane</keyword>
<sequence>MLQQFKRNKERWQKYLGYFLVGVGVVVVYFTLRNIHLIMGSLKNFILLIRPIIIAFAIAYILNRPMQWIEQALSRLTKRMVKRDLSSGSRRVISILILFLLVVGAIYFLFNSIIPPIFTNLRLLLESLPALQSSINRYMNEFGPYVQTVITEQQIDQISHLVTNILSSLGTHALQVGTGVITNVTGFAISTLTTIILSVYFLKDKEVLIDSLHKGAQALLSTRTLRRCKQLLVDLDTVFGGFLIAQLIAALLAGVCSTIILLIINHPFAILVGLVTGIANVIPYIGPILGAVLGFVLALFSSWQLAVLTLILLTIYQQLDANVIQPKLLSNSVGLNPVWVLIAILIGGHYLGMLGMIVSIPSAALAQIYLSRRYHRLKQSGMLTEKGFASDETN</sequence>
<feature type="transmembrane region" description="Helical" evidence="8">
    <location>
        <begin position="92"/>
        <end position="114"/>
    </location>
</feature>
<dbReference type="InterPro" id="IPR002549">
    <property type="entry name" value="AI-2E-like"/>
</dbReference>
<feature type="transmembrane region" description="Helical" evidence="8">
    <location>
        <begin position="337"/>
        <end position="370"/>
    </location>
</feature>
<evidence type="ECO:0000256" key="1">
    <source>
        <dbReference type="ARBA" id="ARBA00004651"/>
    </source>
</evidence>
<evidence type="ECO:0000256" key="6">
    <source>
        <dbReference type="ARBA" id="ARBA00022989"/>
    </source>
</evidence>
<evidence type="ECO:0000313" key="10">
    <source>
        <dbReference type="Proteomes" id="UP001432099"/>
    </source>
</evidence>
<name>A0ABN6ZG16_9FIRM</name>
<evidence type="ECO:0000256" key="4">
    <source>
        <dbReference type="ARBA" id="ARBA00022475"/>
    </source>
</evidence>
<dbReference type="Proteomes" id="UP001432099">
    <property type="component" value="Chromosome"/>
</dbReference>